<accession>A0A8X6T117</accession>
<evidence type="ECO:0000313" key="1">
    <source>
        <dbReference type="EMBL" id="GFY17961.1"/>
    </source>
</evidence>
<name>A0A8X6T117_TRICX</name>
<dbReference type="EMBL" id="BMAU01021347">
    <property type="protein sequence ID" value="GFY17961.1"/>
    <property type="molecule type" value="Genomic_DNA"/>
</dbReference>
<dbReference type="Proteomes" id="UP000887159">
    <property type="component" value="Unassembled WGS sequence"/>
</dbReference>
<comment type="caution">
    <text evidence="1">The sequence shown here is derived from an EMBL/GenBank/DDBJ whole genome shotgun (WGS) entry which is preliminary data.</text>
</comment>
<proteinExistence type="predicted"/>
<dbReference type="AlphaFoldDB" id="A0A8X6T117"/>
<evidence type="ECO:0000313" key="2">
    <source>
        <dbReference type="Proteomes" id="UP000887159"/>
    </source>
</evidence>
<organism evidence="1 2">
    <name type="scientific">Trichonephila clavipes</name>
    <name type="common">Golden silk orbweaver</name>
    <name type="synonym">Nephila clavipes</name>
    <dbReference type="NCBI Taxonomy" id="2585209"/>
    <lineage>
        <taxon>Eukaryota</taxon>
        <taxon>Metazoa</taxon>
        <taxon>Ecdysozoa</taxon>
        <taxon>Arthropoda</taxon>
        <taxon>Chelicerata</taxon>
        <taxon>Arachnida</taxon>
        <taxon>Araneae</taxon>
        <taxon>Araneomorphae</taxon>
        <taxon>Entelegynae</taxon>
        <taxon>Araneoidea</taxon>
        <taxon>Nephilidae</taxon>
        <taxon>Trichonephila</taxon>
    </lineage>
</organism>
<protein>
    <submittedName>
        <fullName evidence="1">Uncharacterized protein</fullName>
    </submittedName>
</protein>
<sequence length="89" mass="9944">MGVCTYFVPFCHVGTLNSLRVTCPLVSLVEEEEKWEAPDQLQDLLHQILGGNEPNRNVTYKMLRAMANDRCTSGPLPLGLRSDAVRKEA</sequence>
<reference evidence="1" key="1">
    <citation type="submission" date="2020-08" db="EMBL/GenBank/DDBJ databases">
        <title>Multicomponent nature underlies the extraordinary mechanical properties of spider dragline silk.</title>
        <authorList>
            <person name="Kono N."/>
            <person name="Nakamura H."/>
            <person name="Mori M."/>
            <person name="Yoshida Y."/>
            <person name="Ohtoshi R."/>
            <person name="Malay A.D."/>
            <person name="Moran D.A.P."/>
            <person name="Tomita M."/>
            <person name="Numata K."/>
            <person name="Arakawa K."/>
        </authorList>
    </citation>
    <scope>NUCLEOTIDE SEQUENCE</scope>
</reference>
<keyword evidence="2" id="KW-1185">Reference proteome</keyword>
<gene>
    <name evidence="1" type="ORF">TNCV_3384541</name>
</gene>